<comment type="caution">
    <text evidence="3">The sequence shown here is derived from an EMBL/GenBank/DDBJ whole genome shotgun (WGS) entry which is preliminary data.</text>
</comment>
<accession>A0A0B2B629</accession>
<protein>
    <submittedName>
        <fullName evidence="3">3-oxoacyl-[acyl-carrier protein] reductase</fullName>
    </submittedName>
</protein>
<name>A0A0B2B629_9ACTN</name>
<dbReference type="SUPFAM" id="SSF51735">
    <property type="entry name" value="NAD(P)-binding Rossmann-fold domains"/>
    <property type="match status" value="1"/>
</dbReference>
<dbReference type="Proteomes" id="UP000230842">
    <property type="component" value="Unassembled WGS sequence"/>
</dbReference>
<dbReference type="AlphaFoldDB" id="A0A0B2B629"/>
<evidence type="ECO:0000313" key="4">
    <source>
        <dbReference type="Proteomes" id="UP000230842"/>
    </source>
</evidence>
<evidence type="ECO:0000313" key="3">
    <source>
        <dbReference type="EMBL" id="PJJ54327.1"/>
    </source>
</evidence>
<keyword evidence="4" id="KW-1185">Reference proteome</keyword>
<dbReference type="EMBL" id="PGEZ01000002">
    <property type="protein sequence ID" value="PJJ54327.1"/>
    <property type="molecule type" value="Genomic_DNA"/>
</dbReference>
<dbReference type="PRINTS" id="PR00080">
    <property type="entry name" value="SDRFAMILY"/>
</dbReference>
<dbReference type="Gene3D" id="3.40.50.720">
    <property type="entry name" value="NAD(P)-binding Rossmann-like Domain"/>
    <property type="match status" value="1"/>
</dbReference>
<evidence type="ECO:0000256" key="1">
    <source>
        <dbReference type="ARBA" id="ARBA00006484"/>
    </source>
</evidence>
<organism evidence="3 4">
    <name type="scientific">Mumia flava</name>
    <dbReference type="NCBI Taxonomy" id="1348852"/>
    <lineage>
        <taxon>Bacteria</taxon>
        <taxon>Bacillati</taxon>
        <taxon>Actinomycetota</taxon>
        <taxon>Actinomycetes</taxon>
        <taxon>Propionibacteriales</taxon>
        <taxon>Nocardioidaceae</taxon>
        <taxon>Mumia</taxon>
    </lineage>
</organism>
<dbReference type="Pfam" id="PF13561">
    <property type="entry name" value="adh_short_C2"/>
    <property type="match status" value="1"/>
</dbReference>
<reference evidence="3 4" key="1">
    <citation type="submission" date="2017-11" db="EMBL/GenBank/DDBJ databases">
        <title>Genomic Encyclopedia of Archaeal and Bacterial Type Strains, Phase II (KMG-II): From Individual Species to Whole Genera.</title>
        <authorList>
            <person name="Goeker M."/>
        </authorList>
    </citation>
    <scope>NUCLEOTIDE SEQUENCE [LARGE SCALE GENOMIC DNA]</scope>
    <source>
        <strain evidence="3 4">DSM 27763</strain>
    </source>
</reference>
<gene>
    <name evidence="3" type="ORF">CLV56_3836</name>
</gene>
<dbReference type="PRINTS" id="PR00081">
    <property type="entry name" value="GDHRDH"/>
</dbReference>
<proteinExistence type="inferred from homology"/>
<evidence type="ECO:0000256" key="2">
    <source>
        <dbReference type="ARBA" id="ARBA00023002"/>
    </source>
</evidence>
<dbReference type="PANTHER" id="PTHR42760:SF133">
    <property type="entry name" value="3-OXOACYL-[ACYL-CARRIER-PROTEIN] REDUCTASE"/>
    <property type="match status" value="1"/>
</dbReference>
<keyword evidence="2" id="KW-0560">Oxidoreductase</keyword>
<dbReference type="InterPro" id="IPR002347">
    <property type="entry name" value="SDR_fam"/>
</dbReference>
<dbReference type="GO" id="GO:0016616">
    <property type="term" value="F:oxidoreductase activity, acting on the CH-OH group of donors, NAD or NADP as acceptor"/>
    <property type="evidence" value="ECO:0007669"/>
    <property type="project" value="TreeGrafter"/>
</dbReference>
<dbReference type="FunFam" id="3.40.50.720:FF:000084">
    <property type="entry name" value="Short-chain dehydrogenase reductase"/>
    <property type="match status" value="1"/>
</dbReference>
<comment type="similarity">
    <text evidence="1">Belongs to the short-chain dehydrogenases/reductases (SDR) family.</text>
</comment>
<dbReference type="PANTHER" id="PTHR42760">
    <property type="entry name" value="SHORT-CHAIN DEHYDROGENASES/REDUCTASES FAMILY MEMBER"/>
    <property type="match status" value="1"/>
</dbReference>
<dbReference type="InterPro" id="IPR036291">
    <property type="entry name" value="NAD(P)-bd_dom_sf"/>
</dbReference>
<dbReference type="CDD" id="cd05233">
    <property type="entry name" value="SDR_c"/>
    <property type="match status" value="1"/>
</dbReference>
<sequence length="258" mass="26774">MSSAPPLDVDTSGRLDGRVALVTGAARGMGASHARLLAERGASVVLVDLDSEVEKTAADLAERGHPVRAVAADVTGAGAAEELVRVTVDTFGGLDILVHNAGLAHDWRRLEETTAEDLERYLAVNVTAPYALSRAAAPILRASVHGRIIFVSSQWGQVPDGHSYGYMVSKAGQLGLMKALADELIGDRVLVNAIAPGAVRTRMVPDDVYDLEVAAVPLGRLGEPDEVAAVVAFLASDAAGFITGQTIPVNGGALRVGI</sequence>